<evidence type="ECO:0000313" key="2">
    <source>
        <dbReference type="Proteomes" id="UP000313359"/>
    </source>
</evidence>
<keyword evidence="2" id="KW-1185">Reference proteome</keyword>
<reference evidence="1" key="1">
    <citation type="journal article" date="2018" name="Genome Biol. Evol.">
        <title>Genomics and development of Lentinus tigrinus, a white-rot wood-decaying mushroom with dimorphic fruiting bodies.</title>
        <authorList>
            <person name="Wu B."/>
            <person name="Xu Z."/>
            <person name="Knudson A."/>
            <person name="Carlson A."/>
            <person name="Chen N."/>
            <person name="Kovaka S."/>
            <person name="LaButti K."/>
            <person name="Lipzen A."/>
            <person name="Pennachio C."/>
            <person name="Riley R."/>
            <person name="Schakwitz W."/>
            <person name="Umezawa K."/>
            <person name="Ohm R.A."/>
            <person name="Grigoriev I.V."/>
            <person name="Nagy L.G."/>
            <person name="Gibbons J."/>
            <person name="Hibbett D."/>
        </authorList>
    </citation>
    <scope>NUCLEOTIDE SEQUENCE [LARGE SCALE GENOMIC DNA]</scope>
    <source>
        <strain evidence="1">ALCF2SS1-6</strain>
    </source>
</reference>
<proteinExistence type="predicted"/>
<accession>A0A5C2S8Q0</accession>
<sequence length="122" mass="13252">MDGTGCRMQGDQRRSTRCLRCTPHGCCSSKSGAELTPQTYDCHCASSATSVWKCPTSRYRIPQTALCFLPSVESVSTGSVSLREIQEACPNPIMLYDPRHTHLVGTALCGPAWGCRKSGYSC</sequence>
<dbReference type="Proteomes" id="UP000313359">
    <property type="component" value="Unassembled WGS sequence"/>
</dbReference>
<dbReference type="EMBL" id="ML122267">
    <property type="protein sequence ID" value="RPD60111.1"/>
    <property type="molecule type" value="Genomic_DNA"/>
</dbReference>
<gene>
    <name evidence="1" type="ORF">L227DRAFT_107062</name>
</gene>
<dbReference type="AlphaFoldDB" id="A0A5C2S8Q0"/>
<evidence type="ECO:0000313" key="1">
    <source>
        <dbReference type="EMBL" id="RPD60111.1"/>
    </source>
</evidence>
<name>A0A5C2S8Q0_9APHY</name>
<protein>
    <submittedName>
        <fullName evidence="1">Uncharacterized protein</fullName>
    </submittedName>
</protein>
<organism evidence="1 2">
    <name type="scientific">Lentinus tigrinus ALCF2SS1-6</name>
    <dbReference type="NCBI Taxonomy" id="1328759"/>
    <lineage>
        <taxon>Eukaryota</taxon>
        <taxon>Fungi</taxon>
        <taxon>Dikarya</taxon>
        <taxon>Basidiomycota</taxon>
        <taxon>Agaricomycotina</taxon>
        <taxon>Agaricomycetes</taxon>
        <taxon>Polyporales</taxon>
        <taxon>Polyporaceae</taxon>
        <taxon>Lentinus</taxon>
    </lineage>
</organism>